<dbReference type="InterPro" id="IPR027417">
    <property type="entry name" value="P-loop_NTPase"/>
</dbReference>
<dbReference type="InterPro" id="IPR049945">
    <property type="entry name" value="AAA_22"/>
</dbReference>
<keyword evidence="3" id="KW-0547">Nucleotide-binding</keyword>
<dbReference type="FunFam" id="3.40.50.300:FF:001565">
    <property type="entry name" value="Orc1-type DNA replication protein"/>
    <property type="match status" value="1"/>
</dbReference>
<dbReference type="Pfam" id="PF22703">
    <property type="entry name" value="Cdc6_lid"/>
    <property type="match status" value="1"/>
</dbReference>
<sequence length="336" mass="38502">MIRDARVLQADFVPQEVVHRDPEANQLSNALEPITRDEPAETAFLFGPSGTGKTCLAKFIVERLRREVIDIEHQYVNCWQNYTRFRTIYRILEGIGQTLDVHRQSTPKDELLERLRQYDGPPYVVVLDEVDQLEDMDVLYDLYTLPNISMVLIANREEELFARIDERLSSRLMNTTRIRFDKYGLNELVGILQARVDRGLTADAIGRSQLERIADAAAGDARVAIGILRNAAQRAERDGTDQITSAAITDSIPEARSEVQQRTVETLTPHQQQLYEIITNHGSITPGDLYEMYREQVDDPKTKRTMRNYLTKMCQYNLIVAEGQNRGRTYRPVSVS</sequence>
<evidence type="ECO:0000256" key="2">
    <source>
        <dbReference type="ARBA" id="ARBA00022705"/>
    </source>
</evidence>
<evidence type="ECO:0000259" key="6">
    <source>
        <dbReference type="SMART" id="SM00382"/>
    </source>
</evidence>
<dbReference type="Gene3D" id="1.10.8.60">
    <property type="match status" value="1"/>
</dbReference>
<dbReference type="InterPro" id="IPR014277">
    <property type="entry name" value="Orc1/Cdc6_arc"/>
</dbReference>
<dbReference type="CDD" id="cd00009">
    <property type="entry name" value="AAA"/>
    <property type="match status" value="1"/>
</dbReference>
<dbReference type="InterPro" id="IPR036390">
    <property type="entry name" value="WH_DNA-bd_sf"/>
</dbReference>
<dbReference type="Pfam" id="PF13401">
    <property type="entry name" value="AAA_22"/>
    <property type="match status" value="1"/>
</dbReference>
<evidence type="ECO:0000256" key="3">
    <source>
        <dbReference type="ARBA" id="ARBA00022741"/>
    </source>
</evidence>
<evidence type="ECO:0000313" key="8">
    <source>
        <dbReference type="Proteomes" id="UP001139494"/>
    </source>
</evidence>
<organism evidence="7 8">
    <name type="scientific">Natronomonas aquatica</name>
    <dbReference type="NCBI Taxonomy" id="2841590"/>
    <lineage>
        <taxon>Archaea</taxon>
        <taxon>Methanobacteriati</taxon>
        <taxon>Methanobacteriota</taxon>
        <taxon>Stenosarchaea group</taxon>
        <taxon>Halobacteria</taxon>
        <taxon>Halobacteriales</taxon>
        <taxon>Natronomonadaceae</taxon>
        <taxon>Natronomonas</taxon>
    </lineage>
</organism>
<evidence type="ECO:0000313" key="7">
    <source>
        <dbReference type="EMBL" id="MCQ4334261.1"/>
    </source>
</evidence>
<dbReference type="GO" id="GO:0006260">
    <property type="term" value="P:DNA replication"/>
    <property type="evidence" value="ECO:0007669"/>
    <property type="project" value="UniProtKB-KW"/>
</dbReference>
<reference evidence="7" key="1">
    <citation type="journal article" date="2023" name="Front. Microbiol.">
        <title>Genomic-based phylogenetic and metabolic analyses of the genus Natronomonas, and description of Natronomonas aquatica sp. nov.</title>
        <authorList>
            <person name="Garcia-Roldan A."/>
            <person name="Duran-Viseras A."/>
            <person name="de la Haba R.R."/>
            <person name="Corral P."/>
            <person name="Sanchez-Porro C."/>
            <person name="Ventosa A."/>
        </authorList>
    </citation>
    <scope>NUCLEOTIDE SEQUENCE</scope>
    <source>
        <strain evidence="7">F2-12</strain>
    </source>
</reference>
<dbReference type="NCBIfam" id="TIGR02928">
    <property type="entry name" value="orc1/cdc6 family replication initiation protein"/>
    <property type="match status" value="1"/>
</dbReference>
<dbReference type="SUPFAM" id="SSF46785">
    <property type="entry name" value="Winged helix' DNA-binding domain"/>
    <property type="match status" value="1"/>
</dbReference>
<dbReference type="Gene3D" id="3.40.50.300">
    <property type="entry name" value="P-loop containing nucleotide triphosphate hydrolases"/>
    <property type="match status" value="1"/>
</dbReference>
<evidence type="ECO:0000256" key="5">
    <source>
        <dbReference type="ARBA" id="ARBA00057740"/>
    </source>
</evidence>
<protein>
    <submittedName>
        <fullName evidence="7">Orc1/cdc6 family replication initiation protein</fullName>
    </submittedName>
</protein>
<keyword evidence="4" id="KW-0067">ATP-binding</keyword>
<dbReference type="InterPro" id="IPR050311">
    <property type="entry name" value="ORC1/CDC6"/>
</dbReference>
<comment type="similarity">
    <text evidence="1">Belongs to the CDC6/cdc18 family.</text>
</comment>
<dbReference type="GO" id="GO:0005524">
    <property type="term" value="F:ATP binding"/>
    <property type="evidence" value="ECO:0007669"/>
    <property type="project" value="UniProtKB-KW"/>
</dbReference>
<dbReference type="Proteomes" id="UP001139494">
    <property type="component" value="Unassembled WGS sequence"/>
</dbReference>
<dbReference type="CDD" id="cd18139">
    <property type="entry name" value="HLD_clamp_RarA"/>
    <property type="match status" value="1"/>
</dbReference>
<keyword evidence="2" id="KW-0235">DNA replication</keyword>
<gene>
    <name evidence="7" type="ORF">KM295_12380</name>
</gene>
<dbReference type="EMBL" id="JAHLKM010000020">
    <property type="protein sequence ID" value="MCQ4334261.1"/>
    <property type="molecule type" value="Genomic_DNA"/>
</dbReference>
<dbReference type="PANTHER" id="PTHR10763:SF22">
    <property type="entry name" value="ORC1-TYPE DNA REPLICATION PROTEIN"/>
    <property type="match status" value="1"/>
</dbReference>
<comment type="caution">
    <text evidence="7">The sequence shown here is derived from an EMBL/GenBank/DDBJ whole genome shotgun (WGS) entry which is preliminary data.</text>
</comment>
<accession>A0A9R1CVG8</accession>
<feature type="domain" description="AAA+ ATPase" evidence="6">
    <location>
        <begin position="39"/>
        <end position="179"/>
    </location>
</feature>
<name>A0A9R1CVG8_9EURY</name>
<keyword evidence="8" id="KW-1185">Reference proteome</keyword>
<evidence type="ECO:0000256" key="1">
    <source>
        <dbReference type="ARBA" id="ARBA00006184"/>
    </source>
</evidence>
<dbReference type="RefSeq" id="WP_256030296.1">
    <property type="nucleotide sequence ID" value="NZ_JAHLKM010000020.1"/>
</dbReference>
<comment type="function">
    <text evidence="5">Involved in regulation of DNA replication.</text>
</comment>
<dbReference type="SUPFAM" id="SSF52540">
    <property type="entry name" value="P-loop containing nucleoside triphosphate hydrolases"/>
    <property type="match status" value="1"/>
</dbReference>
<dbReference type="InterPro" id="IPR055237">
    <property type="entry name" value="Cdc6_lid"/>
</dbReference>
<dbReference type="PANTHER" id="PTHR10763">
    <property type="entry name" value="CELL DIVISION CONTROL PROTEIN 6-RELATED"/>
    <property type="match status" value="1"/>
</dbReference>
<evidence type="ECO:0000256" key="4">
    <source>
        <dbReference type="ARBA" id="ARBA00022840"/>
    </source>
</evidence>
<dbReference type="InterPro" id="IPR003593">
    <property type="entry name" value="AAA+_ATPase"/>
</dbReference>
<dbReference type="AlphaFoldDB" id="A0A9R1CVG8"/>
<dbReference type="GO" id="GO:0016887">
    <property type="term" value="F:ATP hydrolysis activity"/>
    <property type="evidence" value="ECO:0007669"/>
    <property type="project" value="InterPro"/>
</dbReference>
<dbReference type="SMART" id="SM00382">
    <property type="entry name" value="AAA"/>
    <property type="match status" value="1"/>
</dbReference>
<proteinExistence type="inferred from homology"/>